<evidence type="ECO:0000313" key="1">
    <source>
        <dbReference type="EMBL" id="KAF1974006.1"/>
    </source>
</evidence>
<dbReference type="Proteomes" id="UP000800036">
    <property type="component" value="Unassembled WGS sequence"/>
</dbReference>
<gene>
    <name evidence="1" type="ORF">BU23DRAFT_567798</name>
</gene>
<accession>A0A6A5VG28</accession>
<proteinExistence type="predicted"/>
<reference evidence="1" key="1">
    <citation type="journal article" date="2020" name="Stud. Mycol.">
        <title>101 Dothideomycetes genomes: a test case for predicting lifestyles and emergence of pathogens.</title>
        <authorList>
            <person name="Haridas S."/>
            <person name="Albert R."/>
            <person name="Binder M."/>
            <person name="Bloem J."/>
            <person name="Labutti K."/>
            <person name="Salamov A."/>
            <person name="Andreopoulos B."/>
            <person name="Baker S."/>
            <person name="Barry K."/>
            <person name="Bills G."/>
            <person name="Bluhm B."/>
            <person name="Cannon C."/>
            <person name="Castanera R."/>
            <person name="Culley D."/>
            <person name="Daum C."/>
            <person name="Ezra D."/>
            <person name="Gonzalez J."/>
            <person name="Henrissat B."/>
            <person name="Kuo A."/>
            <person name="Liang C."/>
            <person name="Lipzen A."/>
            <person name="Lutzoni F."/>
            <person name="Magnuson J."/>
            <person name="Mondo S."/>
            <person name="Nolan M."/>
            <person name="Ohm R."/>
            <person name="Pangilinan J."/>
            <person name="Park H.-J."/>
            <person name="Ramirez L."/>
            <person name="Alfaro M."/>
            <person name="Sun H."/>
            <person name="Tritt A."/>
            <person name="Yoshinaga Y."/>
            <person name="Zwiers L.-H."/>
            <person name="Turgeon B."/>
            <person name="Goodwin S."/>
            <person name="Spatafora J."/>
            <person name="Crous P."/>
            <person name="Grigoriev I."/>
        </authorList>
    </citation>
    <scope>NUCLEOTIDE SEQUENCE</scope>
    <source>
        <strain evidence="1">CBS 107.79</strain>
    </source>
</reference>
<keyword evidence="2" id="KW-1185">Reference proteome</keyword>
<organism evidence="1 2">
    <name type="scientific">Bimuria novae-zelandiae CBS 107.79</name>
    <dbReference type="NCBI Taxonomy" id="1447943"/>
    <lineage>
        <taxon>Eukaryota</taxon>
        <taxon>Fungi</taxon>
        <taxon>Dikarya</taxon>
        <taxon>Ascomycota</taxon>
        <taxon>Pezizomycotina</taxon>
        <taxon>Dothideomycetes</taxon>
        <taxon>Pleosporomycetidae</taxon>
        <taxon>Pleosporales</taxon>
        <taxon>Massarineae</taxon>
        <taxon>Didymosphaeriaceae</taxon>
        <taxon>Bimuria</taxon>
    </lineage>
</organism>
<dbReference type="AlphaFoldDB" id="A0A6A5VG28"/>
<dbReference type="EMBL" id="ML976677">
    <property type="protein sequence ID" value="KAF1974006.1"/>
    <property type="molecule type" value="Genomic_DNA"/>
</dbReference>
<dbReference type="OrthoDB" id="3795676at2759"/>
<name>A0A6A5VG28_9PLEO</name>
<sequence length="131" mass="15413">MAWDDDLCVDYYCDFEGWTKELFYKVDCDTLKSLKMVLRHRGVYTGNNRARLANSLYNLSTLENTPEWDPVEFKAIIFDQRSRAYKRQQNAKQTPLIAKQQQLQQDSLLASTYAPQSQQLEHSQQDGQQRE</sequence>
<protein>
    <submittedName>
        <fullName evidence="1">Uncharacterized protein</fullName>
    </submittedName>
</protein>
<evidence type="ECO:0000313" key="2">
    <source>
        <dbReference type="Proteomes" id="UP000800036"/>
    </source>
</evidence>